<name>A0ABV1ZQA4_9ACTN</name>
<dbReference type="RefSeq" id="WP_352982757.1">
    <property type="nucleotide sequence ID" value="NZ_JBEQNA010000001.1"/>
</dbReference>
<dbReference type="InterPro" id="IPR013216">
    <property type="entry name" value="Methyltransf_11"/>
</dbReference>
<keyword evidence="3" id="KW-1185">Reference proteome</keyword>
<protein>
    <submittedName>
        <fullName evidence="2">Methyltransferase domain-containing protein</fullName>
    </submittedName>
</protein>
<dbReference type="Pfam" id="PF08241">
    <property type="entry name" value="Methyltransf_11"/>
    <property type="match status" value="1"/>
</dbReference>
<keyword evidence="2" id="KW-0808">Transferase</keyword>
<gene>
    <name evidence="2" type="ORF">ABUK86_05115</name>
</gene>
<evidence type="ECO:0000313" key="2">
    <source>
        <dbReference type="EMBL" id="MES0833143.1"/>
    </source>
</evidence>
<comment type="caution">
    <text evidence="2">The sequence shown here is derived from an EMBL/GenBank/DDBJ whole genome shotgun (WGS) entry which is preliminary data.</text>
</comment>
<keyword evidence="2" id="KW-0489">Methyltransferase</keyword>
<dbReference type="InterPro" id="IPR029063">
    <property type="entry name" value="SAM-dependent_MTases_sf"/>
</dbReference>
<dbReference type="Proteomes" id="UP001432401">
    <property type="component" value="Unassembled WGS sequence"/>
</dbReference>
<dbReference type="Gene3D" id="3.40.50.150">
    <property type="entry name" value="Vaccinia Virus protein VP39"/>
    <property type="match status" value="1"/>
</dbReference>
<reference evidence="2 3" key="1">
    <citation type="submission" date="2024-06" db="EMBL/GenBank/DDBJ databases">
        <authorList>
            <person name="Bataeva Y.V."/>
            <person name="Grigorian L.N."/>
            <person name="Solomentsev V.I."/>
        </authorList>
    </citation>
    <scope>NUCLEOTIDE SEQUENCE [LARGE SCALE GENOMIC DNA]</scope>
    <source>
        <strain evidence="3">SCPM-O-B-12605 (RCAM04882)</strain>
    </source>
</reference>
<dbReference type="SUPFAM" id="SSF53335">
    <property type="entry name" value="S-adenosyl-L-methionine-dependent methyltransferases"/>
    <property type="match status" value="1"/>
</dbReference>
<accession>A0ABV1ZQA4</accession>
<dbReference type="EMBL" id="JBEQNB010000002">
    <property type="protein sequence ID" value="MES0833143.1"/>
    <property type="molecule type" value="Genomic_DNA"/>
</dbReference>
<feature type="domain" description="Methyltransferase type 11" evidence="1">
    <location>
        <begin position="111"/>
        <end position="162"/>
    </location>
</feature>
<evidence type="ECO:0000313" key="3">
    <source>
        <dbReference type="Proteomes" id="UP001432401"/>
    </source>
</evidence>
<dbReference type="GO" id="GO:0032259">
    <property type="term" value="P:methylation"/>
    <property type="evidence" value="ECO:0007669"/>
    <property type="project" value="UniProtKB-KW"/>
</dbReference>
<dbReference type="GO" id="GO:0008168">
    <property type="term" value="F:methyltransferase activity"/>
    <property type="evidence" value="ECO:0007669"/>
    <property type="project" value="UniProtKB-KW"/>
</dbReference>
<proteinExistence type="predicted"/>
<sequence>MFVSARSFEEYRAMFSLSDHDLSLRILDCPGGAAGFVAEAGARGADAVAVDPQYGPGREGLGELALRENEHKHAELVERAGEYDWRWFGGPARYTRMRSRSARAFGADVAARPGRYVAGSLPDLPFADRSFDLVLSSHLLFSYGEQLGEGWHRDALLELVRVSRGQVRLYPLFQHTSNKRYPALERMRESLAECGVPSRVERVDYAFAPGDPEMLVLECAGARAPAGASREGGGTSAAFDPVRWRHLEAER</sequence>
<evidence type="ECO:0000259" key="1">
    <source>
        <dbReference type="Pfam" id="PF08241"/>
    </source>
</evidence>
<organism evidence="2 3">
    <name type="scientific">Nocardiopsis tropica</name>
    <dbReference type="NCBI Taxonomy" id="109330"/>
    <lineage>
        <taxon>Bacteria</taxon>
        <taxon>Bacillati</taxon>
        <taxon>Actinomycetota</taxon>
        <taxon>Actinomycetes</taxon>
        <taxon>Streptosporangiales</taxon>
        <taxon>Nocardiopsidaceae</taxon>
        <taxon>Nocardiopsis</taxon>
    </lineage>
</organism>